<organism evidence="2">
    <name type="scientific">Panicum hallii</name>
    <dbReference type="NCBI Taxonomy" id="206008"/>
    <lineage>
        <taxon>Eukaryota</taxon>
        <taxon>Viridiplantae</taxon>
        <taxon>Streptophyta</taxon>
        <taxon>Embryophyta</taxon>
        <taxon>Tracheophyta</taxon>
        <taxon>Spermatophyta</taxon>
        <taxon>Magnoliopsida</taxon>
        <taxon>Liliopsida</taxon>
        <taxon>Poales</taxon>
        <taxon>Poaceae</taxon>
        <taxon>PACMAD clade</taxon>
        <taxon>Panicoideae</taxon>
        <taxon>Panicodae</taxon>
        <taxon>Paniceae</taxon>
        <taxon>Panicinae</taxon>
        <taxon>Panicum</taxon>
        <taxon>Panicum sect. Panicum</taxon>
    </lineage>
</organism>
<evidence type="ECO:0000313" key="2">
    <source>
        <dbReference type="EMBL" id="PVH64074.1"/>
    </source>
</evidence>
<gene>
    <name evidence="2" type="ORF">PAHAL_2G178800</name>
</gene>
<sequence length="129" mass="14068">MIYEVTIGKNGVLIMLLPGHPDGGGNIGRGAHTMSSHRFSSTRSNLSPLVPTHSHPHQSLSPLQARARGRRYSSRCSPARSWPRRPSCGLKCRGAALRRPPLPRTFPRPGHCFPARRAWWAASGGCRGA</sequence>
<dbReference type="AlphaFoldDB" id="A0A2T8KPI9"/>
<accession>A0A2T8KPI9</accession>
<name>A0A2T8KPI9_9POAL</name>
<proteinExistence type="predicted"/>
<feature type="region of interest" description="Disordered" evidence="1">
    <location>
        <begin position="34"/>
        <end position="85"/>
    </location>
</feature>
<evidence type="ECO:0000256" key="1">
    <source>
        <dbReference type="SAM" id="MobiDB-lite"/>
    </source>
</evidence>
<dbReference type="EMBL" id="CM008047">
    <property type="protein sequence ID" value="PVH64074.1"/>
    <property type="molecule type" value="Genomic_DNA"/>
</dbReference>
<dbReference type="Proteomes" id="UP000243499">
    <property type="component" value="Chromosome 2"/>
</dbReference>
<protein>
    <submittedName>
        <fullName evidence="2">Uncharacterized protein</fullName>
    </submittedName>
</protein>
<feature type="compositionally biased region" description="Polar residues" evidence="1">
    <location>
        <begin position="34"/>
        <end position="47"/>
    </location>
</feature>
<reference evidence="2" key="1">
    <citation type="submission" date="2018-04" db="EMBL/GenBank/DDBJ databases">
        <title>WGS assembly of Panicum hallii.</title>
        <authorList>
            <person name="Lovell J."/>
            <person name="Jenkins J."/>
            <person name="Lowry D."/>
            <person name="Mamidi S."/>
            <person name="Sreedasyam A."/>
            <person name="Weng X."/>
            <person name="Barry K."/>
            <person name="Bonette J."/>
            <person name="Campitelli B."/>
            <person name="Daum C."/>
            <person name="Gordon S."/>
            <person name="Gould B."/>
            <person name="Lipzen A."/>
            <person name="Macqueen A."/>
            <person name="Palacio-Mejia J."/>
            <person name="Plott C."/>
            <person name="Shakirov E."/>
            <person name="Shu S."/>
            <person name="Yoshinaga Y."/>
            <person name="Zane M."/>
            <person name="Rokhsar D."/>
            <person name="Grimwood J."/>
            <person name="Schmutz J."/>
            <person name="Juenger T."/>
        </authorList>
    </citation>
    <scope>NUCLEOTIDE SEQUENCE [LARGE SCALE GENOMIC DNA]</scope>
    <source>
        <strain evidence="2">FIL2</strain>
    </source>
</reference>
<dbReference type="Gramene" id="PVH64074">
    <property type="protein sequence ID" value="PVH64074"/>
    <property type="gene ID" value="PAHAL_2G178800"/>
</dbReference>